<feature type="domain" description="N-acetyltransferase" evidence="3">
    <location>
        <begin position="7"/>
        <end position="167"/>
    </location>
</feature>
<evidence type="ECO:0000256" key="1">
    <source>
        <dbReference type="ARBA" id="ARBA00022679"/>
    </source>
</evidence>
<dbReference type="PANTHER" id="PTHR43877">
    <property type="entry name" value="AMINOALKYLPHOSPHONATE N-ACETYLTRANSFERASE-RELATED-RELATED"/>
    <property type="match status" value="1"/>
</dbReference>
<name>A0ABN3TZU0_9ACTN</name>
<dbReference type="SUPFAM" id="SSF55729">
    <property type="entry name" value="Acyl-CoA N-acyltransferases (Nat)"/>
    <property type="match status" value="1"/>
</dbReference>
<protein>
    <recommendedName>
        <fullName evidence="3">N-acetyltransferase domain-containing protein</fullName>
    </recommendedName>
</protein>
<dbReference type="CDD" id="cd04301">
    <property type="entry name" value="NAT_SF"/>
    <property type="match status" value="1"/>
</dbReference>
<dbReference type="Pfam" id="PF00583">
    <property type="entry name" value="Acetyltransf_1"/>
    <property type="match status" value="1"/>
</dbReference>
<dbReference type="InterPro" id="IPR050832">
    <property type="entry name" value="Bact_Acetyltransf"/>
</dbReference>
<dbReference type="PROSITE" id="PS51186">
    <property type="entry name" value="GNAT"/>
    <property type="match status" value="1"/>
</dbReference>
<comment type="caution">
    <text evidence="4">The sequence shown here is derived from an EMBL/GenBank/DDBJ whole genome shotgun (WGS) entry which is preliminary data.</text>
</comment>
<dbReference type="EMBL" id="BAAASL010000017">
    <property type="protein sequence ID" value="GAA2721456.1"/>
    <property type="molecule type" value="Genomic_DNA"/>
</dbReference>
<dbReference type="Proteomes" id="UP001500886">
    <property type="component" value="Unassembled WGS sequence"/>
</dbReference>
<dbReference type="PANTHER" id="PTHR43877:SF2">
    <property type="entry name" value="AMINOALKYLPHOSPHONATE N-ACETYLTRANSFERASE-RELATED"/>
    <property type="match status" value="1"/>
</dbReference>
<dbReference type="InterPro" id="IPR016181">
    <property type="entry name" value="Acyl_CoA_acyltransferase"/>
</dbReference>
<reference evidence="4 5" key="1">
    <citation type="journal article" date="2019" name="Int. J. Syst. Evol. Microbiol.">
        <title>The Global Catalogue of Microorganisms (GCM) 10K type strain sequencing project: providing services to taxonomists for standard genome sequencing and annotation.</title>
        <authorList>
            <consortium name="The Broad Institute Genomics Platform"/>
            <consortium name="The Broad Institute Genome Sequencing Center for Infectious Disease"/>
            <person name="Wu L."/>
            <person name="Ma J."/>
        </authorList>
    </citation>
    <scope>NUCLEOTIDE SEQUENCE [LARGE SCALE GENOMIC DNA]</scope>
    <source>
        <strain evidence="4 5">JCM 4542</strain>
    </source>
</reference>
<dbReference type="InterPro" id="IPR000182">
    <property type="entry name" value="GNAT_dom"/>
</dbReference>
<evidence type="ECO:0000256" key="2">
    <source>
        <dbReference type="ARBA" id="ARBA00023315"/>
    </source>
</evidence>
<evidence type="ECO:0000313" key="5">
    <source>
        <dbReference type="Proteomes" id="UP001500886"/>
    </source>
</evidence>
<keyword evidence="1" id="KW-0808">Transferase</keyword>
<keyword evidence="2" id="KW-0012">Acyltransferase</keyword>
<evidence type="ECO:0000313" key="4">
    <source>
        <dbReference type="EMBL" id="GAA2721456.1"/>
    </source>
</evidence>
<gene>
    <name evidence="4" type="ORF">GCM10010315_44310</name>
</gene>
<proteinExistence type="predicted"/>
<dbReference type="Gene3D" id="3.40.630.30">
    <property type="match status" value="1"/>
</dbReference>
<organism evidence="4 5">
    <name type="scientific">Streptomyces luteosporeus</name>
    <dbReference type="NCBI Taxonomy" id="173856"/>
    <lineage>
        <taxon>Bacteria</taxon>
        <taxon>Bacillati</taxon>
        <taxon>Actinomycetota</taxon>
        <taxon>Actinomycetes</taxon>
        <taxon>Kitasatosporales</taxon>
        <taxon>Streptomycetaceae</taxon>
        <taxon>Streptomyces</taxon>
    </lineage>
</organism>
<keyword evidence="5" id="KW-1185">Reference proteome</keyword>
<accession>A0ABN3TZU0</accession>
<evidence type="ECO:0000259" key="3">
    <source>
        <dbReference type="PROSITE" id="PS51186"/>
    </source>
</evidence>
<dbReference type="RefSeq" id="WP_344437199.1">
    <property type="nucleotide sequence ID" value="NZ_BAAASL010000017.1"/>
</dbReference>
<sequence>MIAQPDLRPRPATTEDIDELVRLRGYLLSAGDGHYVARDPAEDAAWRHAYRAWLHRHLTGPGERVHVAVIGEAEALAACAIAVLDERAPTAHSLNGRVGWVQTVVVEPRWRRHGLGARVMDHVLAWLRGQGASGVVLQTTADGAPLYRKLGFLPTGEDLLALDVRGG</sequence>